<name>A0AAV9WNN3_9PEZI</name>
<accession>A0AAV9WNN3</accession>
<keyword evidence="2" id="KW-1185">Reference proteome</keyword>
<evidence type="ECO:0000313" key="2">
    <source>
        <dbReference type="Proteomes" id="UP001370758"/>
    </source>
</evidence>
<evidence type="ECO:0008006" key="3">
    <source>
        <dbReference type="Google" id="ProtNLM"/>
    </source>
</evidence>
<proteinExistence type="predicted"/>
<protein>
    <recommendedName>
        <fullName evidence="3">F-box domain-containing protein</fullName>
    </recommendedName>
</protein>
<dbReference type="EMBL" id="JAVHJL010000001">
    <property type="protein sequence ID" value="KAK6511330.1"/>
    <property type="molecule type" value="Genomic_DNA"/>
</dbReference>
<reference evidence="1 2" key="1">
    <citation type="submission" date="2023-08" db="EMBL/GenBank/DDBJ databases">
        <authorList>
            <person name="Palmer J.M."/>
        </authorList>
    </citation>
    <scope>NUCLEOTIDE SEQUENCE [LARGE SCALE GENOMIC DNA]</scope>
    <source>
        <strain evidence="1 2">TWF481</strain>
    </source>
</reference>
<organism evidence="1 2">
    <name type="scientific">Arthrobotrys musiformis</name>
    <dbReference type="NCBI Taxonomy" id="47236"/>
    <lineage>
        <taxon>Eukaryota</taxon>
        <taxon>Fungi</taxon>
        <taxon>Dikarya</taxon>
        <taxon>Ascomycota</taxon>
        <taxon>Pezizomycotina</taxon>
        <taxon>Orbiliomycetes</taxon>
        <taxon>Orbiliales</taxon>
        <taxon>Orbiliaceae</taxon>
        <taxon>Arthrobotrys</taxon>
    </lineage>
</organism>
<comment type="caution">
    <text evidence="1">The sequence shown here is derived from an EMBL/GenBank/DDBJ whole genome shotgun (WGS) entry which is preliminary data.</text>
</comment>
<gene>
    <name evidence="1" type="ORF">TWF481_000250</name>
</gene>
<dbReference type="Proteomes" id="UP001370758">
    <property type="component" value="Unassembled WGS sequence"/>
</dbReference>
<sequence>MASLPVEIGLQIYEECDTFTDALNLSSCCSWLRCIWNSNQDALAFHIGLKVIPAFDDALITIRATAIAKSNLINFILHKKIPTKPNLDPSGFSYRVSKPTFQEVISAVSLFTLIDCVLHLAQHGDEDHLRRLGYKLENRTWHRVRGLPYNVFPRDREPTDAHRYRVFAGMYRVFLAGAVLSWAHVYPMIKEGSPLRKRYLSDDPIKTPSRTIISHIDVATSAHLGRPSTDLSAGESAYICKFMPFQVTRLKDANQKPPNGTVIDDFTPLAEYLIRKGEEDFELHELESAETEEESISIIGISAEDHKQASVIQQFMMFQNAYELLRRLIADCMEYDSSMVRLQSAYTLPLSTGLRDNSGRLIKPHNRRLELFMFGCYQPEIFTFPSSKRWVGPETMIYAGYELPKHESLPSEDSLWGCPIPVTNLVKAACPINITRPGDSHLTSAVDSFFAALSLKRLFGIRFEMSEWLYHNSVRRVLYMSEGKAFRETKIFVPRRELLGYPLMMIS</sequence>
<evidence type="ECO:0000313" key="1">
    <source>
        <dbReference type="EMBL" id="KAK6511330.1"/>
    </source>
</evidence>
<dbReference type="AlphaFoldDB" id="A0AAV9WNN3"/>